<keyword evidence="2" id="KW-1185">Reference proteome</keyword>
<accession>A0A7M1RSY7</accession>
<dbReference type="RefSeq" id="YP_010112716.1">
    <property type="nucleotide sequence ID" value="NC_055894.1"/>
</dbReference>
<proteinExistence type="predicted"/>
<name>A0A7M1RSY7_9CAUD</name>
<organism evidence="1 2">
    <name type="scientific">uncultured phage cr6_1</name>
    <dbReference type="NCBI Taxonomy" id="2772085"/>
    <lineage>
        <taxon>Viruses</taxon>
        <taxon>Duplodnaviria</taxon>
        <taxon>Heunggongvirae</taxon>
        <taxon>Uroviricota</taxon>
        <taxon>Caudoviricetes</taxon>
        <taxon>Crassvirales</taxon>
        <taxon>Suoliviridae</taxon>
        <taxon>Bearivirinae</taxon>
        <taxon>Afonbuvirus</taxon>
        <taxon>Afonbuvirus faecalis</taxon>
    </lineage>
</organism>
<dbReference type="GeneID" id="65131196"/>
<sequence>MIYKMTSSKAVIAKVIADLGLNETEIPITDIRQWIGEALMNIGSVNQLDHKVEVIPINGYLAKLPCDLERLNSVAYSTCDCGGWIPMKKSTGTFSVYDRKDNCDCCNMIIHDDVLIPLVKNLHNLTKDKDALEILNKDTNTRLTLSTLINNYTVCSKNGRLQHTSFNGTNFSYTPQYDVKPGYLISNVPEGYAKISYHAIYTDEDGMPMIPDVLSYFEACFWYCALKILYIKYIRGDVHRLLWLDAKNSYNFYRKQAYAESLMPNQDELTNIKYTWNTLVPEIDEERTFFSTTGDRQEIYNLNYNRLWR</sequence>
<dbReference type="Pfam" id="PF24228">
    <property type="entry name" value="CrAss_Ring_1"/>
    <property type="match status" value="1"/>
</dbReference>
<dbReference type="EMBL" id="MT774401">
    <property type="protein sequence ID" value="QOR57264.1"/>
    <property type="molecule type" value="Genomic_DNA"/>
</dbReference>
<dbReference type="InterPro" id="IPR057118">
    <property type="entry name" value="R1-like"/>
</dbReference>
<dbReference type="Proteomes" id="UP000593734">
    <property type="component" value="Segment"/>
</dbReference>
<protein>
    <submittedName>
        <fullName evidence="1">Tail tubular protein</fullName>
    </submittedName>
</protein>
<evidence type="ECO:0000313" key="1">
    <source>
        <dbReference type="EMBL" id="QOR57264.1"/>
    </source>
</evidence>
<reference evidence="1 2" key="1">
    <citation type="submission" date="2020-07" db="EMBL/GenBank/DDBJ databases">
        <title>Taxonomic proposal: Crassvirales, a new order of highly abundant and diverse bacterial viruses.</title>
        <authorList>
            <person name="Shkoporov A.N."/>
            <person name="Stockdale S.R."/>
            <person name="Guerin E."/>
            <person name="Ross R.P."/>
            <person name="Hill C."/>
        </authorList>
    </citation>
    <scope>NUCLEOTIDE SEQUENCE [LARGE SCALE GENOMIC DNA]</scope>
</reference>
<evidence type="ECO:0000313" key="2">
    <source>
        <dbReference type="Proteomes" id="UP000593734"/>
    </source>
</evidence>
<dbReference type="KEGG" id="vg:65131196"/>